<feature type="domain" description="Acetyl xylan esterase" evidence="2">
    <location>
        <begin position="15"/>
        <end position="291"/>
    </location>
</feature>
<dbReference type="OrthoDB" id="9770528at2"/>
<dbReference type="Proteomes" id="UP000317369">
    <property type="component" value="Chromosome"/>
</dbReference>
<dbReference type="GO" id="GO:0047739">
    <property type="term" value="F:cephalosporin-C deacetylase activity"/>
    <property type="evidence" value="ECO:0007669"/>
    <property type="project" value="UniProtKB-EC"/>
</dbReference>
<dbReference type="PANTHER" id="PTHR40111:SF1">
    <property type="entry name" value="CEPHALOSPORIN-C DEACETYLASE"/>
    <property type="match status" value="1"/>
</dbReference>
<accession>A0A517YYG7</accession>
<dbReference type="InterPro" id="IPR039069">
    <property type="entry name" value="CE7"/>
</dbReference>
<protein>
    <submittedName>
        <fullName evidence="3">Cephalosporin-C deacetylase</fullName>
        <ecNumber evidence="3">3.1.1.41</ecNumber>
    </submittedName>
</protein>
<keyword evidence="4" id="KW-1185">Reference proteome</keyword>
<feature type="binding site" evidence="1">
    <location>
        <position position="98"/>
    </location>
    <ligand>
        <name>substrate</name>
    </ligand>
</feature>
<dbReference type="InterPro" id="IPR008391">
    <property type="entry name" value="AXE1_dom"/>
</dbReference>
<gene>
    <name evidence="3" type="primary">axeA</name>
    <name evidence="3" type="ORF">KS4_33470</name>
</gene>
<name>A0A517YYG7_9BACT</name>
<dbReference type="RefSeq" id="WP_145080342.1">
    <property type="nucleotide sequence ID" value="NZ_CP036425.1"/>
</dbReference>
<proteinExistence type="predicted"/>
<dbReference type="AlphaFoldDB" id="A0A517YYG7"/>
<evidence type="ECO:0000256" key="1">
    <source>
        <dbReference type="PIRSR" id="PIRSR639069-2"/>
    </source>
</evidence>
<dbReference type="GO" id="GO:0005976">
    <property type="term" value="P:polysaccharide metabolic process"/>
    <property type="evidence" value="ECO:0007669"/>
    <property type="project" value="TreeGrafter"/>
</dbReference>
<dbReference type="EC" id="3.1.1.41" evidence="3"/>
<dbReference type="KEGG" id="pcor:KS4_33470"/>
<reference evidence="3 4" key="1">
    <citation type="submission" date="2019-02" db="EMBL/GenBank/DDBJ databases">
        <title>Deep-cultivation of Planctomycetes and their phenomic and genomic characterization uncovers novel biology.</title>
        <authorList>
            <person name="Wiegand S."/>
            <person name="Jogler M."/>
            <person name="Boedeker C."/>
            <person name="Pinto D."/>
            <person name="Vollmers J."/>
            <person name="Rivas-Marin E."/>
            <person name="Kohn T."/>
            <person name="Peeters S.H."/>
            <person name="Heuer A."/>
            <person name="Rast P."/>
            <person name="Oberbeckmann S."/>
            <person name="Bunk B."/>
            <person name="Jeske O."/>
            <person name="Meyerdierks A."/>
            <person name="Storesund J.E."/>
            <person name="Kallscheuer N."/>
            <person name="Luecker S."/>
            <person name="Lage O.M."/>
            <person name="Pohl T."/>
            <person name="Merkel B.J."/>
            <person name="Hornburger P."/>
            <person name="Mueller R.-W."/>
            <person name="Bruemmer F."/>
            <person name="Labrenz M."/>
            <person name="Spormann A.M."/>
            <person name="Op den Camp H."/>
            <person name="Overmann J."/>
            <person name="Amann R."/>
            <person name="Jetten M.S.M."/>
            <person name="Mascher T."/>
            <person name="Medema M.H."/>
            <person name="Devos D.P."/>
            <person name="Kaster A.-K."/>
            <person name="Ovreas L."/>
            <person name="Rohde M."/>
            <person name="Galperin M.Y."/>
            <person name="Jogler C."/>
        </authorList>
    </citation>
    <scope>NUCLEOTIDE SEQUENCE [LARGE SCALE GENOMIC DNA]</scope>
    <source>
        <strain evidence="3 4">KS4</strain>
    </source>
</reference>
<organism evidence="3 4">
    <name type="scientific">Poriferisphaera corsica</name>
    <dbReference type="NCBI Taxonomy" id="2528020"/>
    <lineage>
        <taxon>Bacteria</taxon>
        <taxon>Pseudomonadati</taxon>
        <taxon>Planctomycetota</taxon>
        <taxon>Phycisphaerae</taxon>
        <taxon>Phycisphaerales</taxon>
        <taxon>Phycisphaeraceae</taxon>
        <taxon>Poriferisphaera</taxon>
    </lineage>
</organism>
<evidence type="ECO:0000313" key="3">
    <source>
        <dbReference type="EMBL" id="QDU35266.1"/>
    </source>
</evidence>
<dbReference type="SUPFAM" id="SSF53474">
    <property type="entry name" value="alpha/beta-Hydrolases"/>
    <property type="match status" value="1"/>
</dbReference>
<sequence>MFKHDYPFDPTYGYPLSDLLKVMPPPPAPGYAEFWQDTFAQAIQIDPQPIVTDSHTTINNYQTYDISFTAWPNIKLGGWLLKPTHKAPLANIIVSHGYGGRAIVEAAQHNIPANYFFYCTRGFHRSQQPDIPINNSDLHVLCNINSPETYIHRYCVADIWAAASALIQLEPDLAHNLFYTGSSFGGGMGALALPWDTRFKAACLEVPSFGNHPFRLSVPCIGSGEAVRKAHLNNPAIAQTIKFFDAASATQFITIPTHYTLALFDPAVPPPGQFSVYNGHAAPKHYSTIKGGHFIYRGIKEDYKNYAQAQNQFYCDLISGPSKQTLHPIAK</sequence>
<dbReference type="Pfam" id="PF05448">
    <property type="entry name" value="AXE1"/>
    <property type="match status" value="1"/>
</dbReference>
<evidence type="ECO:0000313" key="4">
    <source>
        <dbReference type="Proteomes" id="UP000317369"/>
    </source>
</evidence>
<dbReference type="EMBL" id="CP036425">
    <property type="protein sequence ID" value="QDU35266.1"/>
    <property type="molecule type" value="Genomic_DNA"/>
</dbReference>
<keyword evidence="3" id="KW-0378">Hydrolase</keyword>
<dbReference type="PANTHER" id="PTHR40111">
    <property type="entry name" value="CEPHALOSPORIN-C DEACETYLASE"/>
    <property type="match status" value="1"/>
</dbReference>
<dbReference type="InterPro" id="IPR029058">
    <property type="entry name" value="AB_hydrolase_fold"/>
</dbReference>
<evidence type="ECO:0000259" key="2">
    <source>
        <dbReference type="Pfam" id="PF05448"/>
    </source>
</evidence>
<dbReference type="Gene3D" id="3.40.50.1820">
    <property type="entry name" value="alpha/beta hydrolase"/>
    <property type="match status" value="1"/>
</dbReference>